<feature type="region of interest" description="Disordered" evidence="4">
    <location>
        <begin position="591"/>
        <end position="625"/>
    </location>
</feature>
<keyword evidence="6" id="KW-0675">Receptor</keyword>
<dbReference type="eggNOG" id="COG4771">
    <property type="taxonomic scope" value="Bacteria"/>
</dbReference>
<dbReference type="Gene3D" id="2.40.170.20">
    <property type="entry name" value="TonB-dependent receptor, beta-barrel domain"/>
    <property type="match status" value="1"/>
</dbReference>
<feature type="signal peptide" evidence="5">
    <location>
        <begin position="1"/>
        <end position="30"/>
    </location>
</feature>
<dbReference type="PANTHER" id="PTHR47234">
    <property type="match status" value="1"/>
</dbReference>
<dbReference type="InterPro" id="IPR036942">
    <property type="entry name" value="Beta-barrel_TonB_sf"/>
</dbReference>
<keyword evidence="5" id="KW-0732">Signal</keyword>
<accession>B4RDU0</accession>
<keyword evidence="2" id="KW-0472">Membrane</keyword>
<dbReference type="Gene3D" id="2.170.130.10">
    <property type="entry name" value="TonB-dependent receptor, plug domain"/>
    <property type="match status" value="1"/>
</dbReference>
<proteinExistence type="predicted"/>
<organism evidence="6 7">
    <name type="scientific">Phenylobacterium zucineum (strain HLK1)</name>
    <dbReference type="NCBI Taxonomy" id="450851"/>
    <lineage>
        <taxon>Bacteria</taxon>
        <taxon>Pseudomonadati</taxon>
        <taxon>Pseudomonadota</taxon>
        <taxon>Alphaproteobacteria</taxon>
        <taxon>Caulobacterales</taxon>
        <taxon>Caulobacteraceae</taxon>
        <taxon>Phenylobacterium</taxon>
    </lineage>
</organism>
<dbReference type="AlphaFoldDB" id="B4RDU0"/>
<dbReference type="PANTHER" id="PTHR47234:SF2">
    <property type="entry name" value="TONB-DEPENDENT RECEPTOR"/>
    <property type="match status" value="1"/>
</dbReference>
<sequence length="639" mass="68597">MSVIRSQGARWAGLFATSAVCLALAPAAFAQTQGDQAAETPVLDDEGYEVEELVVTATRGLVPRGSVVGDAVPEITLDQREIRALGVSSVEELLAALEPQLASGRGRAGGRPVMLVNGMRISSFREIRDLPPEAIVRMEILPEEVALRYGYRADQRVVNLVLRRRFRAVTVEGEVVAPTAGGRSAYELDLDALRIQDDARQQFEFEATYATRLLESERDIVRTPDEGPFRTLSPQTQGLSLNGVYARPFGEGMSGTLNGSLEWNESNALLGLSGGAERDALGRLSDTSAAHLGGAVNGAWSGWRWSVTGNADVSRSRTLTEVAVDPATGAWRPANSARSTVTSADLEALANGTLLTLPAGPVNAAFTVGGDTRRLESESDRFGVRRDSDLSRHIARAQANLDVPLASRRRGGFEGVGDLSVNFNAAVDRLSDFGTLTTLGGGVTWSPVEAVRLIASVTEEEGAPSVQQLGDPETATPGVRVFDFTRGETVEVLQLSGGNRGLLADNRRVVKLGLTLKPFDETDFTIRADYTRTRTRDEIASFPAPTPQIEAAFQDRFVRDATGRLVQVDVRPVNFDRHDEEQLRWGFHYSRPLQNTRTPAGAPGTQRRAEGAGPRAPGLQAADRRAASAAAAAAFRAGT</sequence>
<dbReference type="GO" id="GO:0009279">
    <property type="term" value="C:cell outer membrane"/>
    <property type="evidence" value="ECO:0007669"/>
    <property type="project" value="UniProtKB-SubCell"/>
</dbReference>
<evidence type="ECO:0000256" key="1">
    <source>
        <dbReference type="ARBA" id="ARBA00004442"/>
    </source>
</evidence>
<dbReference type="EMBL" id="CP000747">
    <property type="protein sequence ID" value="ACG76789.1"/>
    <property type="molecule type" value="Genomic_DNA"/>
</dbReference>
<dbReference type="InterPro" id="IPR037066">
    <property type="entry name" value="Plug_dom_sf"/>
</dbReference>
<evidence type="ECO:0000256" key="5">
    <source>
        <dbReference type="SAM" id="SignalP"/>
    </source>
</evidence>
<evidence type="ECO:0000256" key="4">
    <source>
        <dbReference type="SAM" id="MobiDB-lite"/>
    </source>
</evidence>
<keyword evidence="3" id="KW-0998">Cell outer membrane</keyword>
<dbReference type="SUPFAM" id="SSF56935">
    <property type="entry name" value="Porins"/>
    <property type="match status" value="1"/>
</dbReference>
<name>B4RDU0_PHEZH</name>
<feature type="chain" id="PRO_5002822528" evidence="5">
    <location>
        <begin position="31"/>
        <end position="639"/>
    </location>
</feature>
<dbReference type="Proteomes" id="UP000001868">
    <property type="component" value="Chromosome"/>
</dbReference>
<evidence type="ECO:0000256" key="3">
    <source>
        <dbReference type="ARBA" id="ARBA00023237"/>
    </source>
</evidence>
<comment type="subcellular location">
    <subcellularLocation>
        <location evidence="1">Cell outer membrane</location>
    </subcellularLocation>
</comment>
<gene>
    <name evidence="6" type="ordered locus">PHZ_c0375</name>
</gene>
<dbReference type="KEGG" id="pzu:PHZ_c0375"/>
<dbReference type="STRING" id="450851.PHZ_c0375"/>
<dbReference type="HOGENOM" id="CLU_009563_0_0_5"/>
<evidence type="ECO:0000313" key="7">
    <source>
        <dbReference type="Proteomes" id="UP000001868"/>
    </source>
</evidence>
<protein>
    <submittedName>
        <fullName evidence="6">TonB-dependent receptor</fullName>
    </submittedName>
</protein>
<evidence type="ECO:0000256" key="2">
    <source>
        <dbReference type="ARBA" id="ARBA00023136"/>
    </source>
</evidence>
<keyword evidence="7" id="KW-1185">Reference proteome</keyword>
<evidence type="ECO:0000313" key="6">
    <source>
        <dbReference type="EMBL" id="ACG76789.1"/>
    </source>
</evidence>
<reference evidence="6 7" key="1">
    <citation type="journal article" date="2008" name="BMC Genomics">
        <title>Complete genome of Phenylobacterium zucineum - a novel facultative intracellular bacterium isolated from human erythroleukemia cell line K562.</title>
        <authorList>
            <person name="Luo Y."/>
            <person name="Xu X."/>
            <person name="Ding Z."/>
            <person name="Liu Z."/>
            <person name="Zhang B."/>
            <person name="Yan Z."/>
            <person name="Sun J."/>
            <person name="Hu S."/>
            <person name="Hu X."/>
        </authorList>
    </citation>
    <scope>NUCLEOTIDE SEQUENCE [LARGE SCALE GENOMIC DNA]</scope>
    <source>
        <strain evidence="6 7">HLK1</strain>
    </source>
</reference>